<proteinExistence type="predicted"/>
<organism evidence="2 3">
    <name type="scientific">Microscilla marina ATCC 23134</name>
    <dbReference type="NCBI Taxonomy" id="313606"/>
    <lineage>
        <taxon>Bacteria</taxon>
        <taxon>Pseudomonadati</taxon>
        <taxon>Bacteroidota</taxon>
        <taxon>Cytophagia</taxon>
        <taxon>Cytophagales</taxon>
        <taxon>Microscillaceae</taxon>
        <taxon>Microscilla</taxon>
    </lineage>
</organism>
<dbReference type="AlphaFoldDB" id="A1ZM25"/>
<keyword evidence="1" id="KW-0812">Transmembrane</keyword>
<accession>A1ZM25</accession>
<dbReference type="EMBL" id="AAWS01000015">
    <property type="protein sequence ID" value="EAY28557.1"/>
    <property type="molecule type" value="Genomic_DNA"/>
</dbReference>
<gene>
    <name evidence="2" type="ORF">M23134_04404</name>
</gene>
<feature type="transmembrane region" description="Helical" evidence="1">
    <location>
        <begin position="51"/>
        <end position="70"/>
    </location>
</feature>
<keyword evidence="3" id="KW-1185">Reference proteome</keyword>
<evidence type="ECO:0000313" key="2">
    <source>
        <dbReference type="EMBL" id="EAY28557.1"/>
    </source>
</evidence>
<keyword evidence="1" id="KW-1133">Transmembrane helix</keyword>
<reference evidence="2 3" key="1">
    <citation type="submission" date="2007-01" db="EMBL/GenBank/DDBJ databases">
        <authorList>
            <person name="Haygood M."/>
            <person name="Podell S."/>
            <person name="Anderson C."/>
            <person name="Hopkinson B."/>
            <person name="Roe K."/>
            <person name="Barbeau K."/>
            <person name="Gaasterland T."/>
            <person name="Ferriera S."/>
            <person name="Johnson J."/>
            <person name="Kravitz S."/>
            <person name="Beeson K."/>
            <person name="Sutton G."/>
            <person name="Rogers Y.-H."/>
            <person name="Friedman R."/>
            <person name="Frazier M."/>
            <person name="Venter J.C."/>
        </authorList>
    </citation>
    <scope>NUCLEOTIDE SEQUENCE [LARGE SCALE GENOMIC DNA]</scope>
    <source>
        <strain evidence="2 3">ATCC 23134</strain>
    </source>
</reference>
<evidence type="ECO:0000256" key="1">
    <source>
        <dbReference type="SAM" id="Phobius"/>
    </source>
</evidence>
<name>A1ZM25_MICM2</name>
<feature type="transmembrane region" description="Helical" evidence="1">
    <location>
        <begin position="20"/>
        <end position="39"/>
    </location>
</feature>
<evidence type="ECO:0000313" key="3">
    <source>
        <dbReference type="Proteomes" id="UP000004095"/>
    </source>
</evidence>
<comment type="caution">
    <text evidence="2">The sequence shown here is derived from an EMBL/GenBank/DDBJ whole genome shotgun (WGS) entry which is preliminary data.</text>
</comment>
<dbReference type="Proteomes" id="UP000004095">
    <property type="component" value="Unassembled WGS sequence"/>
</dbReference>
<protein>
    <submittedName>
        <fullName evidence="2">Uncharacterized protein</fullName>
    </submittedName>
</protein>
<keyword evidence="1" id="KW-0472">Membrane</keyword>
<sequence length="283" mass="32794">MFAINMLLWLWHTYNENNRTILYISLLSFVSTAFINFFLTAEGITTHTSWYFILCHPMMASFIIMVGKFLSQPFFFSKTPFAQTVVNSGVLYSNQQAAVVKTPSGLDKQKLDKISKWLVHIKTKADKLPKLSTTERGVQHNTLFLQVDSAKKELKQWFALCLDTSISYPQTAPYRQVRRQLSIYMKQVATLVDKTDELTAYLGKISDRLGIIRSQMAYPNALGQLPPDQQAKAQAYWNKNQQCYTSLQIWQHFDPQKNQAFWQYYDLMLMVAKNDALRVQTNK</sequence>